<evidence type="ECO:0000259" key="4">
    <source>
        <dbReference type="SMART" id="SM00154"/>
    </source>
</evidence>
<sequence length="273" mass="29621">MDLDAIGAHCALATCNEHDFLPIQCDCLQRFCRFHISPDSHTCKASRKTLVTPQGSPAGRARCTLLGCNKPLLTSLTGGMGDERTSAAGCSACGLSFCVHHRHQQSHTCSGLACQANEVNRKLTQSRAPFLFNASSSYTPMAVRRCKGPSTNPTKSAHLQKINGMKMRLRSVPGDPKHSGSLVPIDQRIHVNVYYEADGSSQPRREGTFWFQKSIATGRVLDLLANRFDIPPSKTSSLTLCRADDLSELPSHLPLSDSVVDASSLMLRLSPSA</sequence>
<dbReference type="PANTHER" id="PTHR14677:SF20">
    <property type="entry name" value="ZINC FINGER AN1-TYPE CONTAINING 2A-RELATED"/>
    <property type="match status" value="1"/>
</dbReference>
<keyword evidence="1" id="KW-0479">Metal-binding</keyword>
<proteinExistence type="predicted"/>
<dbReference type="SMART" id="SM00154">
    <property type="entry name" value="ZnF_AN1"/>
    <property type="match status" value="2"/>
</dbReference>
<evidence type="ECO:0000256" key="1">
    <source>
        <dbReference type="ARBA" id="ARBA00022723"/>
    </source>
</evidence>
<keyword evidence="3" id="KW-0862">Zinc</keyword>
<dbReference type="Pfam" id="PF01428">
    <property type="entry name" value="zf-AN1"/>
    <property type="match status" value="1"/>
</dbReference>
<dbReference type="InterPro" id="IPR035896">
    <property type="entry name" value="AN1-like_Znf"/>
</dbReference>
<dbReference type="HOGENOM" id="CLU_052358_1_0_1"/>
<evidence type="ECO:0000313" key="6">
    <source>
        <dbReference type="Proteomes" id="UP000054018"/>
    </source>
</evidence>
<dbReference type="Proteomes" id="UP000054018">
    <property type="component" value="Unassembled WGS sequence"/>
</dbReference>
<dbReference type="SUPFAM" id="SSF118310">
    <property type="entry name" value="AN1-like Zinc finger"/>
    <property type="match status" value="2"/>
</dbReference>
<accession>A0A0D0AAR8</accession>
<keyword evidence="6" id="KW-1185">Reference proteome</keyword>
<feature type="domain" description="AN1-type" evidence="4">
    <location>
        <begin position="10"/>
        <end position="48"/>
    </location>
</feature>
<keyword evidence="2" id="KW-0863">Zinc-finger</keyword>
<reference evidence="5 6" key="1">
    <citation type="submission" date="2014-04" db="EMBL/GenBank/DDBJ databases">
        <authorList>
            <consortium name="DOE Joint Genome Institute"/>
            <person name="Kuo A."/>
            <person name="Kohler A."/>
            <person name="Costa M.D."/>
            <person name="Nagy L.G."/>
            <person name="Floudas D."/>
            <person name="Copeland A."/>
            <person name="Barry K.W."/>
            <person name="Cichocki N."/>
            <person name="Veneault-Fourrey C."/>
            <person name="LaButti K."/>
            <person name="Lindquist E.A."/>
            <person name="Lipzen A."/>
            <person name="Lundell T."/>
            <person name="Morin E."/>
            <person name="Murat C."/>
            <person name="Sun H."/>
            <person name="Tunlid A."/>
            <person name="Henrissat B."/>
            <person name="Grigoriev I.V."/>
            <person name="Hibbett D.S."/>
            <person name="Martin F."/>
            <person name="Nordberg H.P."/>
            <person name="Cantor M.N."/>
            <person name="Hua S.X."/>
        </authorList>
    </citation>
    <scope>NUCLEOTIDE SEQUENCE [LARGE SCALE GENOMIC DNA]</scope>
    <source>
        <strain evidence="5 6">441</strain>
    </source>
</reference>
<reference evidence="6" key="2">
    <citation type="submission" date="2015-01" db="EMBL/GenBank/DDBJ databases">
        <title>Evolutionary Origins and Diversification of the Mycorrhizal Mutualists.</title>
        <authorList>
            <consortium name="DOE Joint Genome Institute"/>
            <consortium name="Mycorrhizal Genomics Consortium"/>
            <person name="Kohler A."/>
            <person name="Kuo A."/>
            <person name="Nagy L.G."/>
            <person name="Floudas D."/>
            <person name="Copeland A."/>
            <person name="Barry K.W."/>
            <person name="Cichocki N."/>
            <person name="Veneault-Fourrey C."/>
            <person name="LaButti K."/>
            <person name="Lindquist E.A."/>
            <person name="Lipzen A."/>
            <person name="Lundell T."/>
            <person name="Morin E."/>
            <person name="Murat C."/>
            <person name="Riley R."/>
            <person name="Ohm R."/>
            <person name="Sun H."/>
            <person name="Tunlid A."/>
            <person name="Henrissat B."/>
            <person name="Grigoriev I.V."/>
            <person name="Hibbett D.S."/>
            <person name="Martin F."/>
        </authorList>
    </citation>
    <scope>NUCLEOTIDE SEQUENCE [LARGE SCALE GENOMIC DNA]</scope>
    <source>
        <strain evidence="6">441</strain>
    </source>
</reference>
<name>A0A0D0AAR8_9AGAM</name>
<dbReference type="OrthoDB" id="431929at2759"/>
<evidence type="ECO:0000256" key="2">
    <source>
        <dbReference type="ARBA" id="ARBA00022771"/>
    </source>
</evidence>
<dbReference type="PANTHER" id="PTHR14677">
    <property type="entry name" value="ARSENITE INDUCUBLE RNA ASSOCIATED PROTEIN AIP-1-RELATED"/>
    <property type="match status" value="1"/>
</dbReference>
<organism evidence="5 6">
    <name type="scientific">Pisolithus microcarpus 441</name>
    <dbReference type="NCBI Taxonomy" id="765257"/>
    <lineage>
        <taxon>Eukaryota</taxon>
        <taxon>Fungi</taxon>
        <taxon>Dikarya</taxon>
        <taxon>Basidiomycota</taxon>
        <taxon>Agaricomycotina</taxon>
        <taxon>Agaricomycetes</taxon>
        <taxon>Agaricomycetidae</taxon>
        <taxon>Boletales</taxon>
        <taxon>Sclerodermatineae</taxon>
        <taxon>Pisolithaceae</taxon>
        <taxon>Pisolithus</taxon>
    </lineage>
</organism>
<dbReference type="EMBL" id="KN833685">
    <property type="protein sequence ID" value="KIK31347.1"/>
    <property type="molecule type" value="Genomic_DNA"/>
</dbReference>
<evidence type="ECO:0000313" key="5">
    <source>
        <dbReference type="EMBL" id="KIK31347.1"/>
    </source>
</evidence>
<dbReference type="STRING" id="765257.A0A0D0AAR8"/>
<feature type="domain" description="AN1-type" evidence="4">
    <location>
        <begin position="63"/>
        <end position="114"/>
    </location>
</feature>
<dbReference type="InterPro" id="IPR000058">
    <property type="entry name" value="Znf_AN1"/>
</dbReference>
<dbReference type="AlphaFoldDB" id="A0A0D0AAR8"/>
<protein>
    <recommendedName>
        <fullName evidence="4">AN1-type domain-containing protein</fullName>
    </recommendedName>
</protein>
<evidence type="ECO:0000256" key="3">
    <source>
        <dbReference type="ARBA" id="ARBA00022833"/>
    </source>
</evidence>
<dbReference type="GO" id="GO:0008270">
    <property type="term" value="F:zinc ion binding"/>
    <property type="evidence" value="ECO:0007669"/>
    <property type="project" value="UniProtKB-KW"/>
</dbReference>
<gene>
    <name evidence="5" type="ORF">PISMIDRAFT_670391</name>
</gene>
<dbReference type="Gene3D" id="4.10.1110.10">
    <property type="entry name" value="AN1-like Zinc finger"/>
    <property type="match status" value="2"/>
</dbReference>
<dbReference type="GO" id="GO:0005737">
    <property type="term" value="C:cytoplasm"/>
    <property type="evidence" value="ECO:0007669"/>
    <property type="project" value="TreeGrafter"/>
</dbReference>